<dbReference type="Proteomes" id="UP000660680">
    <property type="component" value="Unassembled WGS sequence"/>
</dbReference>
<dbReference type="Pfam" id="PF09995">
    <property type="entry name" value="MPAB_Lcp_cat"/>
    <property type="match status" value="1"/>
</dbReference>
<evidence type="ECO:0000259" key="1">
    <source>
        <dbReference type="Pfam" id="PF09995"/>
    </source>
</evidence>
<comment type="caution">
    <text evidence="2">The sequence shown here is derived from an EMBL/GenBank/DDBJ whole genome shotgun (WGS) entry which is preliminary data.</text>
</comment>
<name>A0A918GJJ7_9PSEU</name>
<feature type="domain" description="ER-bound oxygenase mpaB/mpaB'/Rubber oxygenase catalytic" evidence="1">
    <location>
        <begin position="22"/>
        <end position="251"/>
    </location>
</feature>
<dbReference type="AlphaFoldDB" id="A0A918GJJ7"/>
<sequence>MSQPAVMDSAELGLFGPDSVTWQLHSDPAMWLAGVRGLFLQALHPRTVAGVVQNSDFRGDPLGRLMRTATYIGTTTYGTVDEAQAAAARVRALHRTLRATDPDTGERFRVDEPDLLLWVHCAEVGSFLSVTRRAGFPLTKALADRYLYEQRTSAGLVGLDPEEVPGSVEHLRAYFRRVRPTLRNTPDAEVINDFLHSPPVKGRLAAGLPLYRLAIGRLSYSLLPGWARRMYGGGGYPERVSTLALRAFRAAALAVPGGFRIAGDVEPAQVGAVRRLGEWAAPSPRRLPRL</sequence>
<dbReference type="PANTHER" id="PTHR36151:SF3">
    <property type="entry name" value="ER-BOUND OXYGENASE MPAB_MPAB'_RUBBER OXYGENASE CATALYTIC DOMAIN-CONTAINING PROTEIN"/>
    <property type="match status" value="1"/>
</dbReference>
<reference evidence="2" key="1">
    <citation type="journal article" date="2014" name="Int. J. Syst. Evol. Microbiol.">
        <title>Complete genome sequence of Corynebacterium casei LMG S-19264T (=DSM 44701T), isolated from a smear-ripened cheese.</title>
        <authorList>
            <consortium name="US DOE Joint Genome Institute (JGI-PGF)"/>
            <person name="Walter F."/>
            <person name="Albersmeier A."/>
            <person name="Kalinowski J."/>
            <person name="Ruckert C."/>
        </authorList>
    </citation>
    <scope>NUCLEOTIDE SEQUENCE</scope>
    <source>
        <strain evidence="2">JCM 3276</strain>
    </source>
</reference>
<dbReference type="PANTHER" id="PTHR36151">
    <property type="entry name" value="BLR2777 PROTEIN"/>
    <property type="match status" value="1"/>
</dbReference>
<protein>
    <recommendedName>
        <fullName evidence="1">ER-bound oxygenase mpaB/mpaB'/Rubber oxygenase catalytic domain-containing protein</fullName>
    </recommendedName>
</protein>
<dbReference type="RefSeq" id="WP_229787083.1">
    <property type="nucleotide sequence ID" value="NZ_BMRB01000003.1"/>
</dbReference>
<reference evidence="2" key="2">
    <citation type="submission" date="2020-09" db="EMBL/GenBank/DDBJ databases">
        <authorList>
            <person name="Sun Q."/>
            <person name="Ohkuma M."/>
        </authorList>
    </citation>
    <scope>NUCLEOTIDE SEQUENCE</scope>
    <source>
        <strain evidence="2">JCM 3276</strain>
    </source>
</reference>
<dbReference type="GO" id="GO:0016491">
    <property type="term" value="F:oxidoreductase activity"/>
    <property type="evidence" value="ECO:0007669"/>
    <property type="project" value="InterPro"/>
</dbReference>
<dbReference type="InterPro" id="IPR018713">
    <property type="entry name" value="MPAB/Lcp_cat_dom"/>
</dbReference>
<organism evidence="2 3">
    <name type="scientific">Actinokineospora fastidiosa</name>
    <dbReference type="NCBI Taxonomy" id="1816"/>
    <lineage>
        <taxon>Bacteria</taxon>
        <taxon>Bacillati</taxon>
        <taxon>Actinomycetota</taxon>
        <taxon>Actinomycetes</taxon>
        <taxon>Pseudonocardiales</taxon>
        <taxon>Pseudonocardiaceae</taxon>
        <taxon>Actinokineospora</taxon>
    </lineage>
</organism>
<keyword evidence="3" id="KW-1185">Reference proteome</keyword>
<evidence type="ECO:0000313" key="2">
    <source>
        <dbReference type="EMBL" id="GGS40951.1"/>
    </source>
</evidence>
<proteinExistence type="predicted"/>
<gene>
    <name evidence="2" type="ORF">GCM10010171_39420</name>
</gene>
<accession>A0A918GJJ7</accession>
<evidence type="ECO:0000313" key="3">
    <source>
        <dbReference type="Proteomes" id="UP000660680"/>
    </source>
</evidence>
<dbReference type="EMBL" id="BMRB01000003">
    <property type="protein sequence ID" value="GGS40951.1"/>
    <property type="molecule type" value="Genomic_DNA"/>
</dbReference>